<evidence type="ECO:0000256" key="1">
    <source>
        <dbReference type="SAM" id="MobiDB-lite"/>
    </source>
</evidence>
<dbReference type="AlphaFoldDB" id="A0A2U9PZC8"/>
<protein>
    <recommendedName>
        <fullName evidence="5">Proline rich protein</fullName>
    </recommendedName>
</protein>
<keyword evidence="2" id="KW-1133">Transmembrane helix</keyword>
<name>A0A2U9PZC8_MYCSE</name>
<sequence>MSETPSDHPTTPVGTPAETPTATSRPVAPPPVAPPPAAVPVAPGEAPRRHNRVVQAAAWVGIVAGVVFIVAVVFGTGFVLGKNSGPGHHHRGHDRPEIMMFHRGGPPPMMPGMGPGHMRPGGGMFGPGGAPIERGEFRGPQAPDRSETPTTAPARP</sequence>
<feature type="region of interest" description="Disordered" evidence="1">
    <location>
        <begin position="1"/>
        <end position="44"/>
    </location>
</feature>
<keyword evidence="2" id="KW-0472">Membrane</keyword>
<evidence type="ECO:0008006" key="5">
    <source>
        <dbReference type="Google" id="ProtNLM"/>
    </source>
</evidence>
<feature type="compositionally biased region" description="Pro residues" evidence="1">
    <location>
        <begin position="27"/>
        <end position="38"/>
    </location>
</feature>
<feature type="compositionally biased region" description="Polar residues" evidence="1">
    <location>
        <begin position="1"/>
        <end position="24"/>
    </location>
</feature>
<reference evidence="4" key="2">
    <citation type="submission" date="2018-03" db="EMBL/GenBank/DDBJ databases">
        <authorList>
            <person name="Derbyshire K."/>
            <person name="Gray T.A."/>
            <person name="Champion M."/>
        </authorList>
    </citation>
    <scope>NUCLEOTIDE SEQUENCE [LARGE SCALE GENOMIC DNA]</scope>
    <source>
        <strain evidence="4">MKD8</strain>
    </source>
</reference>
<evidence type="ECO:0000313" key="4">
    <source>
        <dbReference type="Proteomes" id="UP000011200"/>
    </source>
</evidence>
<dbReference type="EMBL" id="CP027541">
    <property type="protein sequence ID" value="AWT57088.1"/>
    <property type="molecule type" value="Genomic_DNA"/>
</dbReference>
<feature type="transmembrane region" description="Helical" evidence="2">
    <location>
        <begin position="56"/>
        <end position="81"/>
    </location>
</feature>
<evidence type="ECO:0000256" key="2">
    <source>
        <dbReference type="SAM" id="Phobius"/>
    </source>
</evidence>
<accession>A0A2U9PZC8</accession>
<dbReference type="Proteomes" id="UP000011200">
    <property type="component" value="Chromosome"/>
</dbReference>
<proteinExistence type="predicted"/>
<organism evidence="3 4">
    <name type="scientific">Mycolicibacterium smegmatis (strain MKD8)</name>
    <name type="common">Mycobacterium smegmatis</name>
    <dbReference type="NCBI Taxonomy" id="1214915"/>
    <lineage>
        <taxon>Bacteria</taxon>
        <taxon>Bacillati</taxon>
        <taxon>Actinomycetota</taxon>
        <taxon>Actinomycetes</taxon>
        <taxon>Mycobacteriales</taxon>
        <taxon>Mycobacteriaceae</taxon>
        <taxon>Mycolicibacterium</taxon>
    </lineage>
</organism>
<feature type="region of interest" description="Disordered" evidence="1">
    <location>
        <begin position="124"/>
        <end position="156"/>
    </location>
</feature>
<keyword evidence="2" id="KW-0812">Transmembrane</keyword>
<evidence type="ECO:0000313" key="3">
    <source>
        <dbReference type="EMBL" id="AWT57088.1"/>
    </source>
</evidence>
<dbReference type="RefSeq" id="WP_051065218.1">
    <property type="nucleotide sequence ID" value="NZ_CP027541.1"/>
</dbReference>
<reference evidence="3 4" key="1">
    <citation type="journal article" date="2013" name="Genome Announc.">
        <title>Draft genome sequence of MKD8, a conjugal recipient Mycobacterium smegmatis strain.</title>
        <authorList>
            <person name="Gray T.A."/>
            <person name="Palumbo M.J."/>
            <person name="Derbyshire K.M."/>
        </authorList>
    </citation>
    <scope>NUCLEOTIDE SEQUENCE [LARGE SCALE GENOMIC DNA]</scope>
    <source>
        <strain evidence="3 4">MKD8</strain>
    </source>
</reference>
<gene>
    <name evidence="3" type="ORF">D806_061500</name>
</gene>